<sequence>MQQDKVQASYSYCLNIVKNHYENFPVASWLLPAKIRKPISAIYAFARTADDIADEGTASNDERLKQLDEMAQKLDMIRYGKAIDDPVFIALADTIENFDLPVSLLHDLLTAFRMDVTVHRYQSFEALLDYCKYSANPIGQLLLHLFNSVSVQNIAYSDAVCSALQIINFLQDIEQDYVEQGRIYLPLNELEKFSLDETTIRDKILSQELRLLIDSLLVKVQQMLDFGKPLGQVLPGRVGFEIKLTVVSANRIIQKLSSHRTDVFTRPRLKWQDALWIFNHTLFNY</sequence>
<name>A0A3B1A5W2_9ZZZZ</name>
<dbReference type="InterPro" id="IPR008949">
    <property type="entry name" value="Isoprenoid_synthase_dom_sf"/>
</dbReference>
<dbReference type="NCBIfam" id="TIGR03464">
    <property type="entry name" value="HpnC"/>
    <property type="match status" value="1"/>
</dbReference>
<keyword evidence="1" id="KW-0808">Transferase</keyword>
<dbReference type="EC" id="2.5.1.21" evidence="1"/>
<dbReference type="SFLD" id="SFLDG01212">
    <property type="entry name" value="Phytoene_synthase_like"/>
    <property type="match status" value="1"/>
</dbReference>
<protein>
    <submittedName>
        <fullName evidence="1">Squalene synthase</fullName>
        <ecNumber evidence="1">2.5.1.21</ecNumber>
    </submittedName>
</protein>
<dbReference type="InterPro" id="IPR033904">
    <property type="entry name" value="Trans_IPPS_HH"/>
</dbReference>
<dbReference type="GO" id="GO:0051996">
    <property type="term" value="F:squalene synthase [NAD(P)H] activity"/>
    <property type="evidence" value="ECO:0007669"/>
    <property type="project" value="UniProtKB-EC"/>
</dbReference>
<dbReference type="InterPro" id="IPR002060">
    <property type="entry name" value="Squ/phyt_synthse"/>
</dbReference>
<dbReference type="SUPFAM" id="SSF48576">
    <property type="entry name" value="Terpenoid synthases"/>
    <property type="match status" value="1"/>
</dbReference>
<dbReference type="AlphaFoldDB" id="A0A3B1A5W2"/>
<dbReference type="GO" id="GO:0004311">
    <property type="term" value="F:geranylgeranyl diphosphate synthase activity"/>
    <property type="evidence" value="ECO:0007669"/>
    <property type="project" value="InterPro"/>
</dbReference>
<evidence type="ECO:0000313" key="1">
    <source>
        <dbReference type="EMBL" id="VAW93589.1"/>
    </source>
</evidence>
<dbReference type="InterPro" id="IPR044843">
    <property type="entry name" value="Trans_IPPS_bact-type"/>
</dbReference>
<dbReference type="PANTHER" id="PTHR31480">
    <property type="entry name" value="BIFUNCTIONAL LYCOPENE CYCLASE/PHYTOENE SYNTHASE"/>
    <property type="match status" value="1"/>
</dbReference>
<organism evidence="1">
    <name type="scientific">hydrothermal vent metagenome</name>
    <dbReference type="NCBI Taxonomy" id="652676"/>
    <lineage>
        <taxon>unclassified sequences</taxon>
        <taxon>metagenomes</taxon>
        <taxon>ecological metagenomes</taxon>
    </lineage>
</organism>
<dbReference type="SFLD" id="SFLDS00005">
    <property type="entry name" value="Isoprenoid_Synthase_Type_I"/>
    <property type="match status" value="1"/>
</dbReference>
<dbReference type="Gene3D" id="1.10.600.10">
    <property type="entry name" value="Farnesyl Diphosphate Synthase"/>
    <property type="match status" value="1"/>
</dbReference>
<proteinExistence type="predicted"/>
<dbReference type="SFLD" id="SFLDG01018">
    <property type="entry name" value="Squalene/Phytoene_Synthase_Lik"/>
    <property type="match status" value="1"/>
</dbReference>
<reference evidence="1" key="1">
    <citation type="submission" date="2018-06" db="EMBL/GenBank/DDBJ databases">
        <authorList>
            <person name="Zhirakovskaya E."/>
        </authorList>
    </citation>
    <scope>NUCLEOTIDE SEQUENCE</scope>
</reference>
<dbReference type="CDD" id="cd00683">
    <property type="entry name" value="Trans_IPPS_HH"/>
    <property type="match status" value="1"/>
</dbReference>
<dbReference type="InterPro" id="IPR017827">
    <property type="entry name" value="HSQ_synthase_HpnC"/>
</dbReference>
<accession>A0A3B1A5W2</accession>
<gene>
    <name evidence="1" type="ORF">MNBD_GAMMA22-791</name>
</gene>
<dbReference type="Pfam" id="PF00494">
    <property type="entry name" value="SQS_PSY"/>
    <property type="match status" value="1"/>
</dbReference>
<dbReference type="EMBL" id="UOFS01000013">
    <property type="protein sequence ID" value="VAW93589.1"/>
    <property type="molecule type" value="Genomic_DNA"/>
</dbReference>